<evidence type="ECO:0000256" key="2">
    <source>
        <dbReference type="ARBA" id="ARBA00022980"/>
    </source>
</evidence>
<evidence type="ECO:0000256" key="1">
    <source>
        <dbReference type="ARBA" id="ARBA00008434"/>
    </source>
</evidence>
<keyword evidence="2 4" id="KW-0689">Ribosomal protein</keyword>
<dbReference type="SMART" id="SM01387">
    <property type="entry name" value="Ribosomal_S15"/>
    <property type="match status" value="1"/>
</dbReference>
<dbReference type="GO" id="GO:0005840">
    <property type="term" value="C:ribosome"/>
    <property type="evidence" value="ECO:0007669"/>
    <property type="project" value="UniProtKB-KW"/>
</dbReference>
<accession>A0A7S2WDV5</accession>
<dbReference type="PROSITE" id="PS00362">
    <property type="entry name" value="RIBOSOMAL_S15"/>
    <property type="match status" value="1"/>
</dbReference>
<dbReference type="AlphaFoldDB" id="A0A7S2WDV5"/>
<organism evidence="6">
    <name type="scientific">Mucochytrium quahogii</name>
    <dbReference type="NCBI Taxonomy" id="96639"/>
    <lineage>
        <taxon>Eukaryota</taxon>
        <taxon>Sar</taxon>
        <taxon>Stramenopiles</taxon>
        <taxon>Bigyra</taxon>
        <taxon>Labyrinthulomycetes</taxon>
        <taxon>Thraustochytrida</taxon>
        <taxon>Thraustochytriidae</taxon>
        <taxon>Mucochytrium</taxon>
    </lineage>
</organism>
<keyword evidence="3 4" id="KW-0687">Ribonucleoprotein</keyword>
<gene>
    <name evidence="6" type="ORF">QSP1433_LOCUS7969</name>
</gene>
<reference evidence="6" key="1">
    <citation type="submission" date="2021-01" db="EMBL/GenBank/DDBJ databases">
        <authorList>
            <person name="Corre E."/>
            <person name="Pelletier E."/>
            <person name="Niang G."/>
            <person name="Scheremetjew M."/>
            <person name="Finn R."/>
            <person name="Kale V."/>
            <person name="Holt S."/>
            <person name="Cochrane G."/>
            <person name="Meng A."/>
            <person name="Brown T."/>
            <person name="Cohen L."/>
        </authorList>
    </citation>
    <scope>NUCLEOTIDE SEQUENCE</scope>
    <source>
        <strain evidence="6">NY070348D</strain>
    </source>
</reference>
<sequence length="193" mass="22394">MLSRLRPLSRCIQARACTNQNHTRMVSPAISGKRWISYDDSFRGSGGDSQGGDVEEFYEPTDEDYKRANEALALLDGTFKSKSHKVRQQRKKMALLNENTHLKHHALDCGSTEVQIASLTGRIQSLQKHVQENKKDLHTKKGFLELIQKRYKLLMYLKRKDSAKFQQVVEDLDIRVRRSMDSVPVDKSYVRRW</sequence>
<dbReference type="NCBIfam" id="TIGR00952">
    <property type="entry name" value="S15_bact"/>
    <property type="match status" value="1"/>
</dbReference>
<dbReference type="Gene3D" id="1.10.287.10">
    <property type="entry name" value="S15/NS1, RNA-binding"/>
    <property type="match status" value="1"/>
</dbReference>
<dbReference type="Pfam" id="PF00312">
    <property type="entry name" value="Ribosomal_S15"/>
    <property type="match status" value="1"/>
</dbReference>
<dbReference type="GO" id="GO:0006412">
    <property type="term" value="P:translation"/>
    <property type="evidence" value="ECO:0007669"/>
    <property type="project" value="InterPro"/>
</dbReference>
<dbReference type="InterPro" id="IPR009068">
    <property type="entry name" value="uS15_NS1_RNA-bd_sf"/>
</dbReference>
<dbReference type="HAMAP" id="MF_01343_B">
    <property type="entry name" value="Ribosomal_uS15_B"/>
    <property type="match status" value="1"/>
</dbReference>
<dbReference type="InterPro" id="IPR000589">
    <property type="entry name" value="Ribosomal_uS15"/>
</dbReference>
<name>A0A7S2WDV5_9STRA</name>
<dbReference type="GO" id="GO:0005737">
    <property type="term" value="C:cytoplasm"/>
    <property type="evidence" value="ECO:0007669"/>
    <property type="project" value="UniProtKB-ARBA"/>
</dbReference>
<dbReference type="GO" id="GO:1990904">
    <property type="term" value="C:ribonucleoprotein complex"/>
    <property type="evidence" value="ECO:0007669"/>
    <property type="project" value="UniProtKB-KW"/>
</dbReference>
<dbReference type="CDD" id="cd00353">
    <property type="entry name" value="Ribosomal_S15p_S13e"/>
    <property type="match status" value="1"/>
</dbReference>
<evidence type="ECO:0000256" key="4">
    <source>
        <dbReference type="RuleBase" id="RU003919"/>
    </source>
</evidence>
<dbReference type="GO" id="GO:0003735">
    <property type="term" value="F:structural constituent of ribosome"/>
    <property type="evidence" value="ECO:0007669"/>
    <property type="project" value="InterPro"/>
</dbReference>
<protein>
    <recommendedName>
        <fullName evidence="5">30S ribosomal protein S15</fullName>
    </recommendedName>
</protein>
<dbReference type="EMBL" id="HBHK01012657">
    <property type="protein sequence ID" value="CAD9683141.1"/>
    <property type="molecule type" value="Transcribed_RNA"/>
</dbReference>
<dbReference type="PANTHER" id="PTHR23321:SF26">
    <property type="entry name" value="SMALL RIBOSOMAL SUBUNIT PROTEIN US15M"/>
    <property type="match status" value="1"/>
</dbReference>
<evidence type="ECO:0000256" key="5">
    <source>
        <dbReference type="RuleBase" id="RU003920"/>
    </source>
</evidence>
<dbReference type="InterPro" id="IPR005290">
    <property type="entry name" value="Ribosomal_uS15_bac-type"/>
</dbReference>
<proteinExistence type="inferred from homology"/>
<dbReference type="SUPFAM" id="SSF47060">
    <property type="entry name" value="S15/NS1 RNA-binding domain"/>
    <property type="match status" value="1"/>
</dbReference>
<evidence type="ECO:0000256" key="3">
    <source>
        <dbReference type="ARBA" id="ARBA00023274"/>
    </source>
</evidence>
<evidence type="ECO:0000313" key="6">
    <source>
        <dbReference type="EMBL" id="CAD9683141.1"/>
    </source>
</evidence>
<comment type="similarity">
    <text evidence="1 4">Belongs to the universal ribosomal protein uS15 family.</text>
</comment>
<dbReference type="PANTHER" id="PTHR23321">
    <property type="entry name" value="RIBOSOMAL PROTEIN S15, BACTERIAL AND ORGANELLAR"/>
    <property type="match status" value="1"/>
</dbReference>